<evidence type="ECO:0000313" key="5">
    <source>
        <dbReference type="EMBL" id="QSQ17244.1"/>
    </source>
</evidence>
<dbReference type="Pfam" id="PF00675">
    <property type="entry name" value="Peptidase_M16"/>
    <property type="match status" value="1"/>
</dbReference>
<feature type="chain" id="PRO_5045776839" evidence="2">
    <location>
        <begin position="21"/>
        <end position="454"/>
    </location>
</feature>
<keyword evidence="2" id="KW-0732">Signal</keyword>
<protein>
    <submittedName>
        <fullName evidence="5">Insulinase family protein</fullName>
    </submittedName>
</protein>
<dbReference type="SUPFAM" id="SSF63411">
    <property type="entry name" value="LuxS/MPP-like metallohydrolase"/>
    <property type="match status" value="2"/>
</dbReference>
<organism evidence="5 6">
    <name type="scientific">Myxococcus landrumensis</name>
    <dbReference type="NCBI Taxonomy" id="2813577"/>
    <lineage>
        <taxon>Bacteria</taxon>
        <taxon>Pseudomonadati</taxon>
        <taxon>Myxococcota</taxon>
        <taxon>Myxococcia</taxon>
        <taxon>Myxococcales</taxon>
        <taxon>Cystobacterineae</taxon>
        <taxon>Myxococcaceae</taxon>
        <taxon>Myxococcus</taxon>
    </lineage>
</organism>
<evidence type="ECO:0000313" key="6">
    <source>
        <dbReference type="Proteomes" id="UP000663090"/>
    </source>
</evidence>
<feature type="domain" description="Peptidase M16 N-terminal" evidence="3">
    <location>
        <begin position="55"/>
        <end position="190"/>
    </location>
</feature>
<reference evidence="5 6" key="1">
    <citation type="submission" date="2021-02" db="EMBL/GenBank/DDBJ databases">
        <title>De Novo genome assembly of isolated myxobacteria.</title>
        <authorList>
            <person name="Stevens D.C."/>
        </authorList>
    </citation>
    <scope>NUCLEOTIDE SEQUENCE [LARGE SCALE GENOMIC DNA]</scope>
    <source>
        <strain evidence="5 6">SCHIC003</strain>
    </source>
</reference>
<dbReference type="EMBL" id="CP071091">
    <property type="protein sequence ID" value="QSQ17244.1"/>
    <property type="molecule type" value="Genomic_DNA"/>
</dbReference>
<sequence>MRRLLPLLLLLLGIALPAFAQSTSSPTQAFPYTLKTDKLPNGLTVVRVPYPSQGIVSYVTVVRVGSRNEVEAGKTGFAHFFEHMMFKGTPRHPEGERERILGTFGFDDNAFTTDDITLYYSYGPTAGLPQLIDIEADRFRNLEYSEPSFRTEALAVLGEYHKSAAAPFLKMEETLNAAAFTKHTYRHTTLGFYEDIKAMPEAYQYSRDFFQRWYTPDNTLLFIVGDFDDDQVMKLVRENYGPWDRKTSTITVPTEPPQTQPRNAHVDWPQPTQPRQVLAWHTPAASANTNNAAIQTVLVAYLVGPTSPAYKQLVLEQQLVESIGSDYVDHRDPHLFTLTATLKDERHRDRVRLALLREVSKVAAGKVDAARVKAIQDNARYGALMALQTPRDVGIQLGWYAGILGTPDGLQRHLAHLAKVTPAQLSEFTKRYLQASKLTQLSLTPKVDTAGGTK</sequence>
<name>A0ABX7NFT5_9BACT</name>
<gene>
    <name evidence="5" type="ORF">JY572_14790</name>
</gene>
<evidence type="ECO:0000256" key="1">
    <source>
        <dbReference type="ARBA" id="ARBA00007261"/>
    </source>
</evidence>
<keyword evidence="6" id="KW-1185">Reference proteome</keyword>
<dbReference type="PANTHER" id="PTHR11851">
    <property type="entry name" value="METALLOPROTEASE"/>
    <property type="match status" value="1"/>
</dbReference>
<dbReference type="RefSeq" id="WP_206718878.1">
    <property type="nucleotide sequence ID" value="NZ_CP071091.1"/>
</dbReference>
<dbReference type="InterPro" id="IPR011249">
    <property type="entry name" value="Metalloenz_LuxS/M16"/>
</dbReference>
<proteinExistence type="inferred from homology"/>
<dbReference type="Gene3D" id="3.30.830.10">
    <property type="entry name" value="Metalloenzyme, LuxS/M16 peptidase-like"/>
    <property type="match status" value="2"/>
</dbReference>
<comment type="similarity">
    <text evidence="1">Belongs to the peptidase M16 family.</text>
</comment>
<dbReference type="InterPro" id="IPR007863">
    <property type="entry name" value="Peptidase_M16_C"/>
</dbReference>
<dbReference type="Proteomes" id="UP000663090">
    <property type="component" value="Chromosome"/>
</dbReference>
<dbReference type="InterPro" id="IPR050361">
    <property type="entry name" value="MPP/UQCRC_Complex"/>
</dbReference>
<dbReference type="Pfam" id="PF05193">
    <property type="entry name" value="Peptidase_M16_C"/>
    <property type="match status" value="1"/>
</dbReference>
<evidence type="ECO:0000259" key="3">
    <source>
        <dbReference type="Pfam" id="PF00675"/>
    </source>
</evidence>
<accession>A0ABX7NFT5</accession>
<evidence type="ECO:0000256" key="2">
    <source>
        <dbReference type="SAM" id="SignalP"/>
    </source>
</evidence>
<dbReference type="PANTHER" id="PTHR11851:SF49">
    <property type="entry name" value="MITOCHONDRIAL-PROCESSING PEPTIDASE SUBUNIT ALPHA"/>
    <property type="match status" value="1"/>
</dbReference>
<evidence type="ECO:0000259" key="4">
    <source>
        <dbReference type="Pfam" id="PF05193"/>
    </source>
</evidence>
<feature type="domain" description="Peptidase M16 C-terminal" evidence="4">
    <location>
        <begin position="207"/>
        <end position="377"/>
    </location>
</feature>
<dbReference type="InterPro" id="IPR011765">
    <property type="entry name" value="Pept_M16_N"/>
</dbReference>
<feature type="signal peptide" evidence="2">
    <location>
        <begin position="1"/>
        <end position="20"/>
    </location>
</feature>